<dbReference type="PANTHER" id="PTHR14324:SF3">
    <property type="entry name" value="CONDENSIN-2 COMPLEX SUBUNIT H2"/>
    <property type="match status" value="1"/>
</dbReference>
<feature type="compositionally biased region" description="Basic and acidic residues" evidence="1">
    <location>
        <begin position="589"/>
        <end position="601"/>
    </location>
</feature>
<feature type="region of interest" description="Disordered" evidence="1">
    <location>
        <begin position="1"/>
        <end position="25"/>
    </location>
</feature>
<organism evidence="3 4">
    <name type="scientific">Stephanodiscus triporus</name>
    <dbReference type="NCBI Taxonomy" id="2934178"/>
    <lineage>
        <taxon>Eukaryota</taxon>
        <taxon>Sar</taxon>
        <taxon>Stramenopiles</taxon>
        <taxon>Ochrophyta</taxon>
        <taxon>Bacillariophyta</taxon>
        <taxon>Coscinodiscophyceae</taxon>
        <taxon>Thalassiosirophycidae</taxon>
        <taxon>Stephanodiscales</taxon>
        <taxon>Stephanodiscaceae</taxon>
        <taxon>Stephanodiscus</taxon>
    </lineage>
</organism>
<evidence type="ECO:0000256" key="1">
    <source>
        <dbReference type="SAM" id="MobiDB-lite"/>
    </source>
</evidence>
<protein>
    <recommendedName>
        <fullName evidence="2">Condensin-2 complex subunit H2 C-terminal domain-containing protein</fullName>
    </recommendedName>
</protein>
<feature type="region of interest" description="Disordered" evidence="1">
    <location>
        <begin position="194"/>
        <end position="252"/>
    </location>
</feature>
<evidence type="ECO:0000313" key="4">
    <source>
        <dbReference type="Proteomes" id="UP001530315"/>
    </source>
</evidence>
<proteinExistence type="predicted"/>
<dbReference type="InterPro" id="IPR031737">
    <property type="entry name" value="CNDH2_C"/>
</dbReference>
<dbReference type="AlphaFoldDB" id="A0ABD3P3C9"/>
<dbReference type="InterPro" id="IPR031739">
    <property type="entry name" value="Ncaph2"/>
</dbReference>
<reference evidence="3 4" key="1">
    <citation type="submission" date="2024-10" db="EMBL/GenBank/DDBJ databases">
        <title>Updated reference genomes for cyclostephanoid diatoms.</title>
        <authorList>
            <person name="Roberts W.R."/>
            <person name="Alverson A.J."/>
        </authorList>
    </citation>
    <scope>NUCLEOTIDE SEQUENCE [LARGE SCALE GENOMIC DNA]</scope>
    <source>
        <strain evidence="3 4">AJA276-08</strain>
    </source>
</reference>
<feature type="compositionally biased region" description="Gly residues" evidence="1">
    <location>
        <begin position="539"/>
        <end position="549"/>
    </location>
</feature>
<feature type="compositionally biased region" description="Low complexity" evidence="1">
    <location>
        <begin position="338"/>
        <end position="353"/>
    </location>
</feature>
<name>A0ABD3P3C9_9STRA</name>
<dbReference type="PANTHER" id="PTHR14324">
    <property type="entry name" value="CONDENSIN-2 COMPLEX SUBUNIT H2"/>
    <property type="match status" value="1"/>
</dbReference>
<comment type="caution">
    <text evidence="3">The sequence shown here is derived from an EMBL/GenBank/DDBJ whole genome shotgun (WGS) entry which is preliminary data.</text>
</comment>
<feature type="region of interest" description="Disordered" evidence="1">
    <location>
        <begin position="338"/>
        <end position="514"/>
    </location>
</feature>
<feature type="compositionally biased region" description="Low complexity" evidence="1">
    <location>
        <begin position="496"/>
        <end position="514"/>
    </location>
</feature>
<feature type="compositionally biased region" description="Basic and acidic residues" evidence="1">
    <location>
        <begin position="463"/>
        <end position="473"/>
    </location>
</feature>
<accession>A0ABD3P3C9</accession>
<feature type="compositionally biased region" description="Basic and acidic residues" evidence="1">
    <location>
        <begin position="355"/>
        <end position="366"/>
    </location>
</feature>
<feature type="region of interest" description="Disordered" evidence="1">
    <location>
        <begin position="537"/>
        <end position="565"/>
    </location>
</feature>
<feature type="compositionally biased region" description="Basic and acidic residues" evidence="1">
    <location>
        <begin position="430"/>
        <end position="449"/>
    </location>
</feature>
<evidence type="ECO:0000259" key="2">
    <source>
        <dbReference type="Pfam" id="PF16858"/>
    </source>
</evidence>
<gene>
    <name evidence="3" type="ORF">ACHAW5_000690</name>
</gene>
<dbReference type="Pfam" id="PF16858">
    <property type="entry name" value="CNDH2_C"/>
    <property type="match status" value="1"/>
</dbReference>
<dbReference type="Proteomes" id="UP001530315">
    <property type="component" value="Unassembled WGS sequence"/>
</dbReference>
<dbReference type="EMBL" id="JALLAZ020001036">
    <property type="protein sequence ID" value="KAL3782069.1"/>
    <property type="molecule type" value="Genomic_DNA"/>
</dbReference>
<feature type="region of interest" description="Disordered" evidence="1">
    <location>
        <begin position="589"/>
        <end position="617"/>
    </location>
</feature>
<feature type="domain" description="Condensin-2 complex subunit H2 C-terminal" evidence="2">
    <location>
        <begin position="707"/>
        <end position="854"/>
    </location>
</feature>
<sequence>MPASLKRVVPPWWEGEDRRGSSSSSIVVDDVRPLPDLALNFDIDIGPYLREYLEWSASRRSIDDVDDVDGGHDDHVDDDDEAGGGTASARTTTITTQQAFATAAMKIQNSATIYDRKVEYLHRAAYVVLDDLSRNSSSCALLFPGGTTTRRRRGWGEGGTDPDVAAFAMHDPDLDFLPLDDVLPVDRSVGRLGIDLPPTADAGMSSSSSSPPTNGGGRDDVVALFSLGGMMSAPRPDDPYDSTPPDDDDAGRRRRRRCLLDGASPSVMTRALLANLLGGHGADVGGDGGGGGDRGVVGGSLRLVAGTCDVGPDGALLLPGTVSTLFVNGEERDVGVVVVNGRTTTTTTSSSGRDGAGEGRGGDGENARPSSSGNDASRDFGDDDDGGGAAFESNVCDDHDGGVGFEVNDDDDGIIHDEGVYAATGIDASDGDRPRTTEEEEDERRRPREVGSVVPKDPWATLDPHEPSNDRPRPVRIGITYRLPPGIDEDDRPSSAVTGSRTRTAGRGRTSIAAESRDPWRRRPYLADVAFDEATRHQGIGGDVGGDGAGTTTTGDRRPMLPRPGALIFGDEFAHVARAHARRRREAIGRRRRPLEGEGDRGGVAVVGNDVPDFDDDENDDYQGGWGGGFDYDGCDDDNYGVGRPDIDDPNDGANGSIHRSNVDFSAIGDVFAHAGNAGRGGGRFDNDDGDRRDDYEDDYANDGMKTFEELCRAHLRKFAKSAEIYAAETQLTKRVGYWQAGLAPLLEVQEERPEFDIHRCGRQILEKMERSIAVRKRTATGEKRIDSSSGGGRNNVVGFSTIVAKDCEDYEVCRLFLSTLMLCNCGNITVQKTGDGDDNVEVVDSFEIELLNSTFQPPMELITMLPLTAGLILCHITNPN</sequence>
<keyword evidence="4" id="KW-1185">Reference proteome</keyword>
<evidence type="ECO:0000313" key="3">
    <source>
        <dbReference type="EMBL" id="KAL3782069.1"/>
    </source>
</evidence>
<feature type="region of interest" description="Disordered" evidence="1">
    <location>
        <begin position="64"/>
        <end position="91"/>
    </location>
</feature>